<comment type="function">
    <text evidence="1">Involved in pre-mRNA splicing.</text>
</comment>
<keyword evidence="4" id="KW-0508">mRNA splicing</keyword>
<dbReference type="AlphaFoldDB" id="B6H1Y1"/>
<keyword evidence="7" id="KW-1185">Reference proteome</keyword>
<dbReference type="BioCyc" id="PCHR:PC13G03680-MONOMER"/>
<comment type="similarity">
    <text evidence="2">Belongs to the CWC15 family.</text>
</comment>
<feature type="region of interest" description="Disordered" evidence="5">
    <location>
        <begin position="31"/>
        <end position="52"/>
    </location>
</feature>
<reference evidence="6 7" key="1">
    <citation type="journal article" date="2008" name="Nat. Biotechnol.">
        <title>Genome sequencing and analysis of the filamentous fungus Penicillium chrysogenum.</title>
        <authorList>
            <person name="van den Berg M.A."/>
            <person name="Albang R."/>
            <person name="Albermann K."/>
            <person name="Badger J.H."/>
            <person name="Daran J.-M."/>
            <person name="Driessen A.J.M."/>
            <person name="Garcia-Estrada C."/>
            <person name="Fedorova N.D."/>
            <person name="Harris D.M."/>
            <person name="Heijne W.H.M."/>
            <person name="Joardar V.S."/>
            <person name="Kiel J.A.K.W."/>
            <person name="Kovalchuk A."/>
            <person name="Martin J.F."/>
            <person name="Nierman W.C."/>
            <person name="Nijland J.G."/>
            <person name="Pronk J.T."/>
            <person name="Roubos J.A."/>
            <person name="van der Klei I.J."/>
            <person name="van Peij N.N.M.E."/>
            <person name="Veenhuis M."/>
            <person name="von Doehren H."/>
            <person name="Wagner C."/>
            <person name="Wortman J.R."/>
            <person name="Bovenberg R.A.L."/>
        </authorList>
    </citation>
    <scope>NUCLEOTIDE SEQUENCE [LARGE SCALE GENOMIC DNA]</scope>
    <source>
        <strain evidence="7">ATCC 28089 / DSM 1075 / NRRL 1951 / Wisconsin 54-1255</strain>
    </source>
</reference>
<dbReference type="OMA" id="KYREHGQ"/>
<dbReference type="GO" id="GO:0045292">
    <property type="term" value="P:mRNA cis splicing, via spliceosome"/>
    <property type="evidence" value="ECO:0007669"/>
    <property type="project" value="TreeGrafter"/>
</dbReference>
<dbReference type="Pfam" id="PF04889">
    <property type="entry name" value="Cwf_Cwc_15"/>
    <property type="match status" value="1"/>
</dbReference>
<evidence type="ECO:0000256" key="2">
    <source>
        <dbReference type="ARBA" id="ARBA00006644"/>
    </source>
</evidence>
<feature type="compositionally biased region" description="Acidic residues" evidence="5">
    <location>
        <begin position="92"/>
        <end position="106"/>
    </location>
</feature>
<dbReference type="VEuPathDB" id="FungiDB:PCH_Pc13g03680"/>
<dbReference type="InterPro" id="IPR006973">
    <property type="entry name" value="Cwf_Cwc_15"/>
</dbReference>
<dbReference type="HOGENOM" id="CLU_068312_0_1_1"/>
<feature type="region of interest" description="Disordered" evidence="5">
    <location>
        <begin position="68"/>
        <end position="183"/>
    </location>
</feature>
<sequence length="242" mass="27659">MTTAHRPTFDPAQGKEALRGPAYHQRLLPAHTHLKVRQPGQGGEADAHLSPRDLRAELLQAEAAHFAKKNGVPVEQPAIAESSVPKRQLEAAPEDGIDGDIKEEDPEAKRRRILEETRDIDADSDGSEEDSSDEDSDDDEAAELMRELEKIKKERLEQKEKEERERALEEEEQREVDIARGNPLLNSQDFNMKRRWDDDVVFKNQARGTENRDGKEFVNDLLRSDFHKRFMISVLEGFQLSE</sequence>
<dbReference type="Proteomes" id="UP000000724">
    <property type="component" value="Contig Pc00c13"/>
</dbReference>
<feature type="compositionally biased region" description="Basic and acidic residues" evidence="5">
    <location>
        <begin position="143"/>
        <end position="167"/>
    </location>
</feature>
<dbReference type="eggNOG" id="KOG3228">
    <property type="taxonomic scope" value="Eukaryota"/>
</dbReference>
<proteinExistence type="inferred from homology"/>
<gene>
    <name evidence="6" type="ORF">Pc13g03680</name>
    <name evidence="6" type="ORF">PCH_Pc13g03680</name>
</gene>
<protein>
    <submittedName>
        <fullName evidence="6">Pc13g03680 protein</fullName>
    </submittedName>
</protein>
<keyword evidence="3" id="KW-0507">mRNA processing</keyword>
<dbReference type="GO" id="GO:0003723">
    <property type="term" value="F:RNA binding"/>
    <property type="evidence" value="ECO:0007669"/>
    <property type="project" value="TreeGrafter"/>
</dbReference>
<dbReference type="PANTHER" id="PTHR12718:SF2">
    <property type="entry name" value="SPLICEOSOME-ASSOCIATED PROTEIN CWC15 HOMOLOG"/>
    <property type="match status" value="1"/>
</dbReference>
<evidence type="ECO:0000313" key="6">
    <source>
        <dbReference type="EMBL" id="CAP91437.1"/>
    </source>
</evidence>
<dbReference type="GO" id="GO:0071013">
    <property type="term" value="C:catalytic step 2 spliceosome"/>
    <property type="evidence" value="ECO:0007669"/>
    <property type="project" value="TreeGrafter"/>
</dbReference>
<evidence type="ECO:0000256" key="3">
    <source>
        <dbReference type="ARBA" id="ARBA00022664"/>
    </source>
</evidence>
<evidence type="ECO:0000313" key="7">
    <source>
        <dbReference type="Proteomes" id="UP000000724"/>
    </source>
</evidence>
<organism evidence="6 7">
    <name type="scientific">Penicillium rubens (strain ATCC 28089 / DSM 1075 / NRRL 1951 / Wisconsin 54-1255)</name>
    <name type="common">Penicillium chrysogenum</name>
    <dbReference type="NCBI Taxonomy" id="500485"/>
    <lineage>
        <taxon>Eukaryota</taxon>
        <taxon>Fungi</taxon>
        <taxon>Dikarya</taxon>
        <taxon>Ascomycota</taxon>
        <taxon>Pezizomycotina</taxon>
        <taxon>Eurotiomycetes</taxon>
        <taxon>Eurotiomycetidae</taxon>
        <taxon>Eurotiales</taxon>
        <taxon>Aspergillaceae</taxon>
        <taxon>Penicillium</taxon>
        <taxon>Penicillium chrysogenum species complex</taxon>
    </lineage>
</organism>
<accession>B6H1Y1</accession>
<name>B6H1Y1_PENRW</name>
<evidence type="ECO:0000256" key="4">
    <source>
        <dbReference type="ARBA" id="ARBA00023187"/>
    </source>
</evidence>
<evidence type="ECO:0000256" key="5">
    <source>
        <dbReference type="SAM" id="MobiDB-lite"/>
    </source>
</evidence>
<dbReference type="PANTHER" id="PTHR12718">
    <property type="entry name" value="CELL CYCLE CONTROL PROTEIN CWF15"/>
    <property type="match status" value="1"/>
</dbReference>
<dbReference type="OrthoDB" id="30179at2759"/>
<dbReference type="STRING" id="500485.B6H1Y1"/>
<evidence type="ECO:0000256" key="1">
    <source>
        <dbReference type="ARBA" id="ARBA00003777"/>
    </source>
</evidence>
<feature type="compositionally biased region" description="Acidic residues" evidence="5">
    <location>
        <begin position="122"/>
        <end position="142"/>
    </location>
</feature>
<dbReference type="EMBL" id="AM920428">
    <property type="protein sequence ID" value="CAP91437.1"/>
    <property type="molecule type" value="Genomic_DNA"/>
</dbReference>